<protein>
    <recommendedName>
        <fullName evidence="1">Carrier domain-containing protein</fullName>
    </recommendedName>
</protein>
<evidence type="ECO:0000259" key="1">
    <source>
        <dbReference type="PROSITE" id="PS50075"/>
    </source>
</evidence>
<proteinExistence type="predicted"/>
<dbReference type="InterPro" id="IPR036736">
    <property type="entry name" value="ACP-like_sf"/>
</dbReference>
<feature type="domain" description="Carrier" evidence="1">
    <location>
        <begin position="1"/>
        <end position="79"/>
    </location>
</feature>
<dbReference type="Proteomes" id="UP000323708">
    <property type="component" value="Unassembled WGS sequence"/>
</dbReference>
<dbReference type="InterPro" id="IPR009081">
    <property type="entry name" value="PP-bd_ACP"/>
</dbReference>
<dbReference type="AlphaFoldDB" id="A0A5B0X439"/>
<dbReference type="Gene3D" id="1.10.1200.10">
    <property type="entry name" value="ACP-like"/>
    <property type="match status" value="1"/>
</dbReference>
<dbReference type="Pfam" id="PF00550">
    <property type="entry name" value="PP-binding"/>
    <property type="match status" value="1"/>
</dbReference>
<sequence length="84" mass="9626">MQDFQNIESTVAELIRVQTKIDVTPQQYEQDLHLDSLAILEVTIGLERTYGIEVDEAELDVLQIFRSVRSIANFITSTRADQSR</sequence>
<evidence type="ECO:0000313" key="3">
    <source>
        <dbReference type="Proteomes" id="UP000323708"/>
    </source>
</evidence>
<gene>
    <name evidence="2" type="ORF">F0M18_06580</name>
</gene>
<dbReference type="EMBL" id="VTUX01000002">
    <property type="protein sequence ID" value="KAA1193495.1"/>
    <property type="molecule type" value="Genomic_DNA"/>
</dbReference>
<dbReference type="RefSeq" id="WP_149610602.1">
    <property type="nucleotide sequence ID" value="NZ_VTUX01000002.1"/>
</dbReference>
<organism evidence="2 3">
    <name type="scientific">Pseudohalioglobus sediminis</name>
    <dbReference type="NCBI Taxonomy" id="2606449"/>
    <lineage>
        <taxon>Bacteria</taxon>
        <taxon>Pseudomonadati</taxon>
        <taxon>Pseudomonadota</taxon>
        <taxon>Gammaproteobacteria</taxon>
        <taxon>Cellvibrionales</taxon>
        <taxon>Halieaceae</taxon>
        <taxon>Pseudohalioglobus</taxon>
    </lineage>
</organism>
<comment type="caution">
    <text evidence="2">The sequence shown here is derived from an EMBL/GenBank/DDBJ whole genome shotgun (WGS) entry which is preliminary data.</text>
</comment>
<evidence type="ECO:0000313" key="2">
    <source>
        <dbReference type="EMBL" id="KAA1193495.1"/>
    </source>
</evidence>
<accession>A0A5B0X439</accession>
<keyword evidence="3" id="KW-1185">Reference proteome</keyword>
<name>A0A5B0X439_9GAMM</name>
<dbReference type="SUPFAM" id="SSF47336">
    <property type="entry name" value="ACP-like"/>
    <property type="match status" value="1"/>
</dbReference>
<reference evidence="2 3" key="1">
    <citation type="submission" date="2019-09" db="EMBL/GenBank/DDBJ databases">
        <authorList>
            <person name="Chen X.-Y."/>
        </authorList>
    </citation>
    <scope>NUCLEOTIDE SEQUENCE [LARGE SCALE GENOMIC DNA]</scope>
    <source>
        <strain evidence="2 3">NY5</strain>
    </source>
</reference>
<dbReference type="PROSITE" id="PS50075">
    <property type="entry name" value="CARRIER"/>
    <property type="match status" value="1"/>
</dbReference>